<keyword evidence="6" id="KW-0678">Repressor</keyword>
<dbReference type="PANTHER" id="PTHR12835">
    <property type="entry name" value="BIOTIN PROTEIN LIGASE"/>
    <property type="match status" value="1"/>
</dbReference>
<dbReference type="SUPFAM" id="SSF50037">
    <property type="entry name" value="C-terminal domain of transcriptional repressors"/>
    <property type="match status" value="1"/>
</dbReference>
<accession>A0A5B0V8M1</accession>
<dbReference type="InterPro" id="IPR013196">
    <property type="entry name" value="HTH_11"/>
</dbReference>
<keyword evidence="3 6" id="KW-0067">ATP-binding</keyword>
<feature type="binding site" evidence="6">
    <location>
        <begin position="118"/>
        <end position="120"/>
    </location>
    <ligand>
        <name>biotin</name>
        <dbReference type="ChEBI" id="CHEBI:57586"/>
    </ligand>
</feature>
<dbReference type="InterPro" id="IPR036390">
    <property type="entry name" value="WH_DNA-bd_sf"/>
</dbReference>
<dbReference type="GO" id="GO:0004077">
    <property type="term" value="F:biotin--[biotin carboxyl-carrier protein] ligase activity"/>
    <property type="evidence" value="ECO:0007669"/>
    <property type="project" value="UniProtKB-UniRule"/>
</dbReference>
<dbReference type="RefSeq" id="WP_149601832.1">
    <property type="nucleotide sequence ID" value="NZ_VTUU01000018.1"/>
</dbReference>
<dbReference type="NCBIfam" id="TIGR00121">
    <property type="entry name" value="birA_ligase"/>
    <property type="match status" value="1"/>
</dbReference>
<evidence type="ECO:0000256" key="5">
    <source>
        <dbReference type="ARBA" id="ARBA00047846"/>
    </source>
</evidence>
<feature type="binding site" evidence="6">
    <location>
        <position position="114"/>
    </location>
    <ligand>
        <name>biotin</name>
        <dbReference type="ChEBI" id="CHEBI:57586"/>
    </ligand>
</feature>
<evidence type="ECO:0000259" key="7">
    <source>
        <dbReference type="PROSITE" id="PS51733"/>
    </source>
</evidence>
<dbReference type="SUPFAM" id="SSF46785">
    <property type="entry name" value="Winged helix' DNA-binding domain"/>
    <property type="match status" value="1"/>
</dbReference>
<name>A0A5B0V8M1_9GAMM</name>
<evidence type="ECO:0000256" key="6">
    <source>
        <dbReference type="HAMAP-Rule" id="MF_00978"/>
    </source>
</evidence>
<dbReference type="Pfam" id="PF08279">
    <property type="entry name" value="HTH_11"/>
    <property type="match status" value="1"/>
</dbReference>
<evidence type="ECO:0000313" key="9">
    <source>
        <dbReference type="Proteomes" id="UP000323161"/>
    </source>
</evidence>
<feature type="binding site" evidence="6">
    <location>
        <begin position="90"/>
        <end position="92"/>
    </location>
    <ligand>
        <name>biotin</name>
        <dbReference type="ChEBI" id="CHEBI:57586"/>
    </ligand>
</feature>
<dbReference type="PROSITE" id="PS51733">
    <property type="entry name" value="BPL_LPL_CATALYTIC"/>
    <property type="match status" value="1"/>
</dbReference>
<reference evidence="8 9" key="1">
    <citation type="submission" date="2019-08" db="EMBL/GenBank/DDBJ databases">
        <title>Marinobacter ZYF650 sp. nov., a marine bacterium isolated from seawater of the Mariana trench.</title>
        <authorList>
            <person name="Ahmad W."/>
        </authorList>
    </citation>
    <scope>NUCLEOTIDE SEQUENCE [LARGE SCALE GENOMIC DNA]</scope>
    <source>
        <strain evidence="8 9">ZYF650</strain>
    </source>
</reference>
<dbReference type="EC" id="6.3.4.15" evidence="6"/>
<dbReference type="GO" id="GO:0005524">
    <property type="term" value="F:ATP binding"/>
    <property type="evidence" value="ECO:0007669"/>
    <property type="project" value="UniProtKB-UniRule"/>
</dbReference>
<dbReference type="GO" id="GO:0005737">
    <property type="term" value="C:cytoplasm"/>
    <property type="evidence" value="ECO:0007669"/>
    <property type="project" value="TreeGrafter"/>
</dbReference>
<keyword evidence="1 6" id="KW-0436">Ligase</keyword>
<dbReference type="Gene3D" id="2.30.30.100">
    <property type="match status" value="1"/>
</dbReference>
<proteinExistence type="inferred from homology"/>
<protein>
    <recommendedName>
        <fullName evidence="6">Bifunctional ligase/repressor BirA</fullName>
    </recommendedName>
    <alternativeName>
        <fullName evidence="6">Biotin operon repressor</fullName>
    </alternativeName>
    <alternativeName>
        <fullName evidence="6">Biotin--[acetyl-CoA-carboxylase] ligase</fullName>
        <ecNumber evidence="6">6.3.4.15</ecNumber>
    </alternativeName>
    <alternativeName>
        <fullName evidence="6">Biotin--protein ligase</fullName>
    </alternativeName>
    <alternativeName>
        <fullName evidence="6">Biotin-[acetyl-CoA carboxylase] synthetase</fullName>
    </alternativeName>
</protein>
<comment type="similarity">
    <text evidence="6">Belongs to the biotin--protein ligase family.</text>
</comment>
<dbReference type="GO" id="GO:0003677">
    <property type="term" value="F:DNA binding"/>
    <property type="evidence" value="ECO:0007669"/>
    <property type="project" value="UniProtKB-UniRule"/>
</dbReference>
<feature type="binding site" evidence="6">
    <location>
        <position position="185"/>
    </location>
    <ligand>
        <name>biotin</name>
        <dbReference type="ChEBI" id="CHEBI:57586"/>
    </ligand>
</feature>
<dbReference type="Proteomes" id="UP000323161">
    <property type="component" value="Unassembled WGS sequence"/>
</dbReference>
<evidence type="ECO:0000256" key="3">
    <source>
        <dbReference type="ARBA" id="ARBA00022840"/>
    </source>
</evidence>
<comment type="function">
    <text evidence="6">Acts both as a biotin--[acetyl-CoA-carboxylase] ligase and a biotin-operon repressor. In the presence of ATP, BirA activates biotin to form the BirA-biotinyl-5'-adenylate (BirA-bio-5'-AMP or holoBirA) complex. HoloBirA can either transfer the biotinyl moiety to the biotin carboxyl carrier protein (BCCP) subunit of acetyl-CoA carboxylase, or bind to the biotin operator site and inhibit transcription of the operon.</text>
</comment>
<comment type="caution">
    <text evidence="8">The sequence shown here is derived from an EMBL/GenBank/DDBJ whole genome shotgun (WGS) entry which is preliminary data.</text>
</comment>
<dbReference type="GO" id="GO:0006355">
    <property type="term" value="P:regulation of DNA-templated transcription"/>
    <property type="evidence" value="ECO:0007669"/>
    <property type="project" value="UniProtKB-UniRule"/>
</dbReference>
<comment type="catalytic activity">
    <reaction evidence="5 6">
        <text>biotin + L-lysyl-[protein] + ATP = N(6)-biotinyl-L-lysyl-[protein] + AMP + diphosphate + H(+)</text>
        <dbReference type="Rhea" id="RHEA:11756"/>
        <dbReference type="Rhea" id="RHEA-COMP:9752"/>
        <dbReference type="Rhea" id="RHEA-COMP:10505"/>
        <dbReference type="ChEBI" id="CHEBI:15378"/>
        <dbReference type="ChEBI" id="CHEBI:29969"/>
        <dbReference type="ChEBI" id="CHEBI:30616"/>
        <dbReference type="ChEBI" id="CHEBI:33019"/>
        <dbReference type="ChEBI" id="CHEBI:57586"/>
        <dbReference type="ChEBI" id="CHEBI:83144"/>
        <dbReference type="ChEBI" id="CHEBI:456215"/>
        <dbReference type="EC" id="6.3.4.15"/>
    </reaction>
</comment>
<keyword evidence="2 6" id="KW-0547">Nucleotide-binding</keyword>
<dbReference type="Gene3D" id="3.30.930.10">
    <property type="entry name" value="Bira Bifunctional Protein, Domain 2"/>
    <property type="match status" value="1"/>
</dbReference>
<dbReference type="InterPro" id="IPR003142">
    <property type="entry name" value="BPL_C"/>
</dbReference>
<keyword evidence="9" id="KW-1185">Reference proteome</keyword>
<feature type="DNA-binding region" description="H-T-H motif" evidence="6">
    <location>
        <begin position="18"/>
        <end position="37"/>
    </location>
</feature>
<feature type="domain" description="BPL/LPL catalytic" evidence="7">
    <location>
        <begin position="63"/>
        <end position="257"/>
    </location>
</feature>
<keyword evidence="4 6" id="KW-0092">Biotin</keyword>
<sequence length="321" mass="34504">MKSKVLISLLSDGRVHSGESLAAKMGVSRTAIWKQIRRAMEEGFVIDTIRGRGYQLVSDVDLLDFDDILSSVAEEYRSAISLRVLDEVDSTNAEVVRAGHSGTHDIPVVIADCQTAGRGRRGRNWSSPRGENLYLSLGLTFDGGFSVLDGLSLVLGVAVADALEGLGAREIGLKWPNDIFIERAKLGGILIELQGELQEGVVQVICGIGINVHMKSAEGVDQAWSSLDQAVSGQQWCRNEIAGALISAVLNAADVFTRFGFGHFREAWQQRDIFQGKPIAARGGEISGIGAGIDETGNYLLDTDTGLVPVRAGEISLREVL</sequence>
<dbReference type="CDD" id="cd16442">
    <property type="entry name" value="BPL"/>
    <property type="match status" value="1"/>
</dbReference>
<dbReference type="InterPro" id="IPR004143">
    <property type="entry name" value="BPL_LPL_catalytic"/>
</dbReference>
<evidence type="ECO:0000256" key="2">
    <source>
        <dbReference type="ARBA" id="ARBA00022741"/>
    </source>
</evidence>
<evidence type="ECO:0000256" key="1">
    <source>
        <dbReference type="ARBA" id="ARBA00022598"/>
    </source>
</evidence>
<dbReference type="InterPro" id="IPR008988">
    <property type="entry name" value="Transcriptional_repressor_C"/>
</dbReference>
<dbReference type="SUPFAM" id="SSF55681">
    <property type="entry name" value="Class II aaRS and biotin synthetases"/>
    <property type="match status" value="1"/>
</dbReference>
<dbReference type="InterPro" id="IPR036388">
    <property type="entry name" value="WH-like_DNA-bd_sf"/>
</dbReference>
<dbReference type="InterPro" id="IPR045864">
    <property type="entry name" value="aa-tRNA-synth_II/BPL/LPL"/>
</dbReference>
<keyword evidence="6" id="KW-0805">Transcription regulation</keyword>
<dbReference type="HAMAP" id="MF_00978">
    <property type="entry name" value="Bifunct_BirA"/>
    <property type="match status" value="1"/>
</dbReference>
<dbReference type="Pfam" id="PF02237">
    <property type="entry name" value="BPL_C"/>
    <property type="match status" value="1"/>
</dbReference>
<dbReference type="InterPro" id="IPR004408">
    <property type="entry name" value="Biotin_CoA_COase_ligase"/>
</dbReference>
<dbReference type="Pfam" id="PF03099">
    <property type="entry name" value="BPL_LplA_LipB"/>
    <property type="match status" value="1"/>
</dbReference>
<dbReference type="InterPro" id="IPR030855">
    <property type="entry name" value="Bifunct_BirA"/>
</dbReference>
<keyword evidence="6" id="KW-0238">DNA-binding</keyword>
<dbReference type="PANTHER" id="PTHR12835:SF5">
    <property type="entry name" value="BIOTIN--PROTEIN LIGASE"/>
    <property type="match status" value="1"/>
</dbReference>
<dbReference type="AlphaFoldDB" id="A0A5B0V8M1"/>
<dbReference type="EMBL" id="VTUU01000018">
    <property type="protein sequence ID" value="KAA1170461.1"/>
    <property type="molecule type" value="Genomic_DNA"/>
</dbReference>
<organism evidence="8 9">
    <name type="scientific">Marinobacter salinexigens</name>
    <dbReference type="NCBI Taxonomy" id="2919747"/>
    <lineage>
        <taxon>Bacteria</taxon>
        <taxon>Pseudomonadati</taxon>
        <taxon>Pseudomonadota</taxon>
        <taxon>Gammaproteobacteria</taxon>
        <taxon>Pseudomonadales</taxon>
        <taxon>Marinobacteraceae</taxon>
        <taxon>Marinobacter</taxon>
    </lineage>
</organism>
<evidence type="ECO:0000313" key="8">
    <source>
        <dbReference type="EMBL" id="KAA1170461.1"/>
    </source>
</evidence>
<gene>
    <name evidence="6" type="primary">birA</name>
    <name evidence="8" type="ORF">FWJ25_18955</name>
</gene>
<evidence type="ECO:0000256" key="4">
    <source>
        <dbReference type="ARBA" id="ARBA00023267"/>
    </source>
</evidence>
<keyword evidence="6" id="KW-0804">Transcription</keyword>
<dbReference type="Gene3D" id="1.10.10.10">
    <property type="entry name" value="Winged helix-like DNA-binding domain superfamily/Winged helix DNA-binding domain"/>
    <property type="match status" value="1"/>
</dbReference>